<reference evidence="1 2" key="1">
    <citation type="submission" date="2017-06" db="EMBL/GenBank/DDBJ databases">
        <title>Genome sequencing of cyanobaciteial culture collection at National Institute for Environmental Studies (NIES).</title>
        <authorList>
            <person name="Hirose Y."/>
            <person name="Shimura Y."/>
            <person name="Fujisawa T."/>
            <person name="Nakamura Y."/>
            <person name="Kawachi M."/>
        </authorList>
    </citation>
    <scope>NUCLEOTIDE SEQUENCE [LARGE SCALE GENOMIC DNA]</scope>
    <source>
        <strain evidence="1 2">NIES-2135</strain>
    </source>
</reference>
<evidence type="ECO:0008006" key="3">
    <source>
        <dbReference type="Google" id="ProtNLM"/>
    </source>
</evidence>
<gene>
    <name evidence="1" type="ORF">NIES2135_35530</name>
</gene>
<proteinExistence type="predicted"/>
<dbReference type="EMBL" id="AP018203">
    <property type="protein sequence ID" value="BAY56717.1"/>
    <property type="molecule type" value="Genomic_DNA"/>
</dbReference>
<name>A0A1Z4JJI0_LEPBY</name>
<dbReference type="Proteomes" id="UP000217895">
    <property type="component" value="Chromosome"/>
</dbReference>
<keyword evidence="2" id="KW-1185">Reference proteome</keyword>
<evidence type="ECO:0000313" key="2">
    <source>
        <dbReference type="Proteomes" id="UP000217895"/>
    </source>
</evidence>
<evidence type="ECO:0000313" key="1">
    <source>
        <dbReference type="EMBL" id="BAY56717.1"/>
    </source>
</evidence>
<accession>A0A1Z4JJI0</accession>
<sequence length="72" mass="7984">MNSQTTPRQQLIEAISDLSDRQVILLLQWVETLQKTPPLPLNDPTTVDPLIEFVGSNTHGHLASSIDDTLYG</sequence>
<protein>
    <recommendedName>
        <fullName evidence="3">DUF2281 domain-containing protein</fullName>
    </recommendedName>
</protein>
<dbReference type="AlphaFoldDB" id="A0A1Z4JJI0"/>
<organism evidence="1 2">
    <name type="scientific">Leptolyngbya boryana NIES-2135</name>
    <dbReference type="NCBI Taxonomy" id="1973484"/>
    <lineage>
        <taxon>Bacteria</taxon>
        <taxon>Bacillati</taxon>
        <taxon>Cyanobacteriota</taxon>
        <taxon>Cyanophyceae</taxon>
        <taxon>Leptolyngbyales</taxon>
        <taxon>Leptolyngbyaceae</taxon>
        <taxon>Leptolyngbya group</taxon>
        <taxon>Leptolyngbya</taxon>
    </lineage>
</organism>